<accession>A0A4R1HIZ4</accession>
<evidence type="ECO:0008006" key="3">
    <source>
        <dbReference type="Google" id="ProtNLM"/>
    </source>
</evidence>
<dbReference type="Proteomes" id="UP000295560">
    <property type="component" value="Unassembled WGS sequence"/>
</dbReference>
<protein>
    <recommendedName>
        <fullName evidence="3">HTH cro/C1-type domain-containing protein</fullName>
    </recommendedName>
</protein>
<dbReference type="AlphaFoldDB" id="A0A4R1HIZ4"/>
<dbReference type="InterPro" id="IPR011990">
    <property type="entry name" value="TPR-like_helical_dom_sf"/>
</dbReference>
<dbReference type="Gene3D" id="1.25.40.10">
    <property type="entry name" value="Tetratricopeptide repeat domain"/>
    <property type="match status" value="1"/>
</dbReference>
<dbReference type="EMBL" id="SMFZ01000002">
    <property type="protein sequence ID" value="TCK20941.1"/>
    <property type="molecule type" value="Genomic_DNA"/>
</dbReference>
<sequence length="410" mass="43467">MHRPNQALRAARERLPSGRLPGCSLSRDELAGRVNAWLLAETGKAFALDERAIGRWERGAVARPSAHYRAALRAVLAVDTDADLGFGDPPDQPVRLPVPAAEGEPPTVDAIRAMATSIHVADRQLGGGRLYKSVLDYLRNDVARALFTPMSGATVYAAAASLTEIAGWMAHDSGRDVDARAHFDGAYRLSLAAGSPALAANMCASMSHLATQLGQHEDALRIADEGLERAASVGGVARITGRLHAMRAAALGHRAEHRECRAELAAAERSLGGSNDHEHAAWAAHFDEGSFAGEAARALHQLADFDTAESYARRVLALRDGDRIRAQALGRLTLANILHSVGNHDEAADLGRSVARMAPTLHSARVRAQLGELALTISTRAPAPAATAFLAEVAALGRPDTSQAADRWPV</sequence>
<organism evidence="1 2">
    <name type="scientific">Pseudonocardia endophytica</name>
    <dbReference type="NCBI Taxonomy" id="401976"/>
    <lineage>
        <taxon>Bacteria</taxon>
        <taxon>Bacillati</taxon>
        <taxon>Actinomycetota</taxon>
        <taxon>Actinomycetes</taxon>
        <taxon>Pseudonocardiales</taxon>
        <taxon>Pseudonocardiaceae</taxon>
        <taxon>Pseudonocardia</taxon>
    </lineage>
</organism>
<evidence type="ECO:0000313" key="2">
    <source>
        <dbReference type="Proteomes" id="UP000295560"/>
    </source>
</evidence>
<proteinExistence type="predicted"/>
<name>A0A4R1HIZ4_PSEEN</name>
<reference evidence="1 2" key="1">
    <citation type="submission" date="2019-03" db="EMBL/GenBank/DDBJ databases">
        <title>Sequencing the genomes of 1000 actinobacteria strains.</title>
        <authorList>
            <person name="Klenk H.-P."/>
        </authorList>
    </citation>
    <scope>NUCLEOTIDE SEQUENCE [LARGE SCALE GENOMIC DNA]</scope>
    <source>
        <strain evidence="1 2">DSM 44969</strain>
    </source>
</reference>
<gene>
    <name evidence="1" type="ORF">EV378_4909</name>
</gene>
<comment type="caution">
    <text evidence="1">The sequence shown here is derived from an EMBL/GenBank/DDBJ whole genome shotgun (WGS) entry which is preliminary data.</text>
</comment>
<evidence type="ECO:0000313" key="1">
    <source>
        <dbReference type="EMBL" id="TCK20941.1"/>
    </source>
</evidence>
<keyword evidence="2" id="KW-1185">Reference proteome</keyword>
<dbReference type="SUPFAM" id="SSF48452">
    <property type="entry name" value="TPR-like"/>
    <property type="match status" value="1"/>
</dbReference>